<reference evidence="3" key="1">
    <citation type="submission" date="2019-02" db="EMBL/GenBank/DDBJ databases">
        <authorList>
            <person name="Gruber-Vodicka R. H."/>
            <person name="Seah K. B. B."/>
        </authorList>
    </citation>
    <scope>NUCLEOTIDE SEQUENCE</scope>
    <source>
        <strain evidence="2">BECK_BZ163</strain>
        <strain evidence="3">BECK_BZ164</strain>
        <strain evidence="1">BECK_BZ165</strain>
    </source>
</reference>
<proteinExistence type="predicted"/>
<dbReference type="AlphaFoldDB" id="A0A450VX72"/>
<sequence>MFGKGIDIGVIAECSGLPENEIQRLMGTESE</sequence>
<protein>
    <submittedName>
        <fullName evidence="3">Uncharacterized protein</fullName>
    </submittedName>
</protein>
<dbReference type="EMBL" id="CAADFL010000104">
    <property type="protein sequence ID" value="VFK09413.1"/>
    <property type="molecule type" value="Genomic_DNA"/>
</dbReference>
<dbReference type="EMBL" id="CAADFA010000109">
    <property type="protein sequence ID" value="VFJ52471.1"/>
    <property type="molecule type" value="Genomic_DNA"/>
</dbReference>
<gene>
    <name evidence="2" type="ORF">BECKFM1743A_GA0114220_109462</name>
    <name evidence="3" type="ORF">BECKFM1743B_GA0114221_101042</name>
    <name evidence="1" type="ORF">BECKFM1743C_GA0114222_101092</name>
</gene>
<dbReference type="EMBL" id="CAADEZ010000946">
    <property type="protein sequence ID" value="VFJ76813.1"/>
    <property type="molecule type" value="Genomic_DNA"/>
</dbReference>
<accession>A0A450VX72</accession>
<evidence type="ECO:0000313" key="2">
    <source>
        <dbReference type="EMBL" id="VFJ76813.1"/>
    </source>
</evidence>
<evidence type="ECO:0000313" key="1">
    <source>
        <dbReference type="EMBL" id="VFJ52471.1"/>
    </source>
</evidence>
<name>A0A450VX72_9GAMM</name>
<evidence type="ECO:0000313" key="3">
    <source>
        <dbReference type="EMBL" id="VFK09413.1"/>
    </source>
</evidence>
<organism evidence="3">
    <name type="scientific">Candidatus Kentrum sp. FM</name>
    <dbReference type="NCBI Taxonomy" id="2126340"/>
    <lineage>
        <taxon>Bacteria</taxon>
        <taxon>Pseudomonadati</taxon>
        <taxon>Pseudomonadota</taxon>
        <taxon>Gammaproteobacteria</taxon>
        <taxon>Candidatus Kentrum</taxon>
    </lineage>
</organism>